<dbReference type="NCBIfam" id="NF006622">
    <property type="entry name" value="PRK09190.1"/>
    <property type="match status" value="1"/>
</dbReference>
<dbReference type="InterPro" id="IPR007393">
    <property type="entry name" value="YlxR_dom"/>
</dbReference>
<dbReference type="SUPFAM" id="SSF55315">
    <property type="entry name" value="L30e-like"/>
    <property type="match status" value="1"/>
</dbReference>
<dbReference type="RefSeq" id="WP_272747564.1">
    <property type="nucleotide sequence ID" value="NZ_JAQQKX010000004.1"/>
</dbReference>
<sequence length="239" mass="26041">MTPTPNNETLVDLTEDSPEAETPQDATLPVETTRRDIASHTAFARDGLIRFVVSPDGFAVPDLKENLPGRGLWLKADADSLALAIKKNLFSRAAKRQVKAPDGLSDMVPNLIRKRVLDQLGLARREGNLLTGFEKVAAALKLGRSQPHAAGRAAWLIEAADGAEDGRNKLLSVAFSQTPPVNICGIFTNDELSLALGLENVIHAAIVEGRRSQAFSKEITRLSGFQPLFPAKWRERPFN</sequence>
<dbReference type="Gene3D" id="3.30.1330.30">
    <property type="match status" value="1"/>
</dbReference>
<organism evidence="3 4">
    <name type="scientific">Asticcacaulis aquaticus</name>
    <dbReference type="NCBI Taxonomy" id="2984212"/>
    <lineage>
        <taxon>Bacteria</taxon>
        <taxon>Pseudomonadati</taxon>
        <taxon>Pseudomonadota</taxon>
        <taxon>Alphaproteobacteria</taxon>
        <taxon>Caulobacterales</taxon>
        <taxon>Caulobacteraceae</taxon>
        <taxon>Asticcacaulis</taxon>
    </lineage>
</organism>
<dbReference type="EMBL" id="JAQQKX010000004">
    <property type="protein sequence ID" value="MDC7683085.1"/>
    <property type="molecule type" value="Genomic_DNA"/>
</dbReference>
<evidence type="ECO:0000256" key="1">
    <source>
        <dbReference type="SAM" id="MobiDB-lite"/>
    </source>
</evidence>
<accession>A0ABT5HSP5</accession>
<feature type="region of interest" description="Disordered" evidence="1">
    <location>
        <begin position="1"/>
        <end position="26"/>
    </location>
</feature>
<reference evidence="3 4" key="1">
    <citation type="submission" date="2023-01" db="EMBL/GenBank/DDBJ databases">
        <title>Novel species of the genus Asticcacaulis isolated from rivers.</title>
        <authorList>
            <person name="Lu H."/>
        </authorList>
    </citation>
    <scope>NUCLEOTIDE SEQUENCE [LARGE SCALE GENOMIC DNA]</scope>
    <source>
        <strain evidence="3 4">BYS171W</strain>
    </source>
</reference>
<feature type="domain" description="YlxR" evidence="2">
    <location>
        <begin position="34"/>
        <end position="103"/>
    </location>
</feature>
<proteinExistence type="predicted"/>
<evidence type="ECO:0000313" key="4">
    <source>
        <dbReference type="Proteomes" id="UP001214854"/>
    </source>
</evidence>
<dbReference type="SUPFAM" id="SSF64376">
    <property type="entry name" value="YlxR-like"/>
    <property type="match status" value="1"/>
</dbReference>
<dbReference type="Gene3D" id="3.30.1230.10">
    <property type="entry name" value="YlxR-like"/>
    <property type="match status" value="1"/>
</dbReference>
<dbReference type="InterPro" id="IPR037465">
    <property type="entry name" value="YlxR"/>
</dbReference>
<comment type="caution">
    <text evidence="3">The sequence shown here is derived from an EMBL/GenBank/DDBJ whole genome shotgun (WGS) entry which is preliminary data.</text>
</comment>
<dbReference type="InterPro" id="IPR029064">
    <property type="entry name" value="Ribosomal_eL30-like_sf"/>
</dbReference>
<dbReference type="Pfam" id="PF04296">
    <property type="entry name" value="YlxR"/>
    <property type="match status" value="1"/>
</dbReference>
<dbReference type="Proteomes" id="UP001214854">
    <property type="component" value="Unassembled WGS sequence"/>
</dbReference>
<evidence type="ECO:0000313" key="3">
    <source>
        <dbReference type="EMBL" id="MDC7683085.1"/>
    </source>
</evidence>
<dbReference type="PANTHER" id="PTHR34215:SF1">
    <property type="entry name" value="YLXR DOMAIN-CONTAINING PROTEIN"/>
    <property type="match status" value="1"/>
</dbReference>
<gene>
    <name evidence="3" type="ORF">PQU92_07340</name>
</gene>
<dbReference type="PANTHER" id="PTHR34215">
    <property type="entry name" value="BLL0784 PROTEIN"/>
    <property type="match status" value="1"/>
</dbReference>
<keyword evidence="4" id="KW-1185">Reference proteome</keyword>
<dbReference type="InterPro" id="IPR035931">
    <property type="entry name" value="YlxR-like_sf"/>
</dbReference>
<name>A0ABT5HSP5_9CAUL</name>
<evidence type="ECO:0000259" key="2">
    <source>
        <dbReference type="Pfam" id="PF04296"/>
    </source>
</evidence>
<protein>
    <submittedName>
        <fullName evidence="3">RNA-binding protein</fullName>
    </submittedName>
</protein>